<feature type="compositionally biased region" description="Basic and acidic residues" evidence="1">
    <location>
        <begin position="69"/>
        <end position="89"/>
    </location>
</feature>
<feature type="region of interest" description="Disordered" evidence="1">
    <location>
        <begin position="1"/>
        <end position="27"/>
    </location>
</feature>
<dbReference type="RefSeq" id="WP_238280018.1">
    <property type="nucleotide sequence ID" value="NZ_BPQL01000071.1"/>
</dbReference>
<organism evidence="2 3">
    <name type="scientific">Methylobacterium goesingense</name>
    <dbReference type="NCBI Taxonomy" id="243690"/>
    <lineage>
        <taxon>Bacteria</taxon>
        <taxon>Pseudomonadati</taxon>
        <taxon>Pseudomonadota</taxon>
        <taxon>Alphaproteobacteria</taxon>
        <taxon>Hyphomicrobiales</taxon>
        <taxon>Methylobacteriaceae</taxon>
        <taxon>Methylobacterium</taxon>
    </lineage>
</organism>
<sequence length="139" mass="14840">MAIEALDTDLGAPATRRRHEPDKRGNVPVQFRTTILAGSLMALSLGLAGGSANAQGISIGPGGVQVDPGYRRGYDDRGPPRSELTRGEAARIARREGLVDVDGVDRRGPRLIVRGSDRRGDDISVVIDSRSGDVIDVRR</sequence>
<dbReference type="Proteomes" id="UP001549145">
    <property type="component" value="Unassembled WGS sequence"/>
</dbReference>
<proteinExistence type="predicted"/>
<evidence type="ECO:0000256" key="1">
    <source>
        <dbReference type="SAM" id="MobiDB-lite"/>
    </source>
</evidence>
<dbReference type="EMBL" id="JBEPMM010000004">
    <property type="protein sequence ID" value="MET3692592.1"/>
    <property type="molecule type" value="Genomic_DNA"/>
</dbReference>
<comment type="caution">
    <text evidence="2">The sequence shown here is derived from an EMBL/GenBank/DDBJ whole genome shotgun (WGS) entry which is preliminary data.</text>
</comment>
<protein>
    <recommendedName>
        <fullName evidence="4">PepSY domain-containing protein</fullName>
    </recommendedName>
</protein>
<evidence type="ECO:0008006" key="4">
    <source>
        <dbReference type="Google" id="ProtNLM"/>
    </source>
</evidence>
<feature type="region of interest" description="Disordered" evidence="1">
    <location>
        <begin position="56"/>
        <end position="89"/>
    </location>
</feature>
<reference evidence="2 3" key="1">
    <citation type="submission" date="2024-06" db="EMBL/GenBank/DDBJ databases">
        <title>Genomic Encyclopedia of Type Strains, Phase IV (KMG-IV): sequencing the most valuable type-strain genomes for metagenomic binning, comparative biology and taxonomic classification.</title>
        <authorList>
            <person name="Goeker M."/>
        </authorList>
    </citation>
    <scope>NUCLEOTIDE SEQUENCE [LARGE SCALE GENOMIC DNA]</scope>
    <source>
        <strain evidence="2 3">DSM 21331</strain>
    </source>
</reference>
<name>A0ABV2L438_9HYPH</name>
<gene>
    <name evidence="2" type="ORF">ABID43_002128</name>
</gene>
<keyword evidence="3" id="KW-1185">Reference proteome</keyword>
<accession>A0ABV2L438</accession>
<evidence type="ECO:0000313" key="3">
    <source>
        <dbReference type="Proteomes" id="UP001549145"/>
    </source>
</evidence>
<evidence type="ECO:0000313" key="2">
    <source>
        <dbReference type="EMBL" id="MET3692592.1"/>
    </source>
</evidence>